<reference evidence="2" key="1">
    <citation type="journal article" date="2020" name="Stud. Mycol.">
        <title>101 Dothideomycetes genomes: a test case for predicting lifestyles and emergence of pathogens.</title>
        <authorList>
            <person name="Haridas S."/>
            <person name="Albert R."/>
            <person name="Binder M."/>
            <person name="Bloem J."/>
            <person name="Labutti K."/>
            <person name="Salamov A."/>
            <person name="Andreopoulos B."/>
            <person name="Baker S."/>
            <person name="Barry K."/>
            <person name="Bills G."/>
            <person name="Bluhm B."/>
            <person name="Cannon C."/>
            <person name="Castanera R."/>
            <person name="Culley D."/>
            <person name="Daum C."/>
            <person name="Ezra D."/>
            <person name="Gonzalez J."/>
            <person name="Henrissat B."/>
            <person name="Kuo A."/>
            <person name="Liang C."/>
            <person name="Lipzen A."/>
            <person name="Lutzoni F."/>
            <person name="Magnuson J."/>
            <person name="Mondo S."/>
            <person name="Nolan M."/>
            <person name="Ohm R."/>
            <person name="Pangilinan J."/>
            <person name="Park H.-J."/>
            <person name="Ramirez L."/>
            <person name="Alfaro M."/>
            <person name="Sun H."/>
            <person name="Tritt A."/>
            <person name="Yoshinaga Y."/>
            <person name="Zwiers L.-H."/>
            <person name="Turgeon B."/>
            <person name="Goodwin S."/>
            <person name="Spatafora J."/>
            <person name="Crous P."/>
            <person name="Grigoriev I."/>
        </authorList>
    </citation>
    <scope>NUCLEOTIDE SEQUENCE</scope>
    <source>
        <strain evidence="2">CBS 122367</strain>
    </source>
</reference>
<evidence type="ECO:0000313" key="2">
    <source>
        <dbReference type="EMBL" id="KAF2678410.1"/>
    </source>
</evidence>
<gene>
    <name evidence="2" type="ORF">K458DRAFT_138544</name>
</gene>
<evidence type="ECO:0000256" key="1">
    <source>
        <dbReference type="SAM" id="MobiDB-lite"/>
    </source>
</evidence>
<feature type="compositionally biased region" description="Basic and acidic residues" evidence="1">
    <location>
        <begin position="34"/>
        <end position="45"/>
    </location>
</feature>
<dbReference type="EMBL" id="MU005612">
    <property type="protein sequence ID" value="KAF2678410.1"/>
    <property type="molecule type" value="Genomic_DNA"/>
</dbReference>
<feature type="region of interest" description="Disordered" evidence="1">
    <location>
        <begin position="1"/>
        <end position="45"/>
    </location>
</feature>
<dbReference type="Proteomes" id="UP000799291">
    <property type="component" value="Unassembled WGS sequence"/>
</dbReference>
<accession>A0A6G1IK97</accession>
<name>A0A6G1IK97_9PLEO</name>
<dbReference type="AlphaFoldDB" id="A0A6G1IK97"/>
<proteinExistence type="predicted"/>
<keyword evidence="3" id="KW-1185">Reference proteome</keyword>
<sequence length="199" mass="22247">MHTKAKVTAETAREGRKSAEVAVVSPPPRPGDTLGRERGRSDRRRATYDDACKGAGTVRLVICVHARRQLCYVESRLCHASHSRAAWRHRRWLRLKRACEMDRGLRGLAPLSFLRHLKCPASCSLSSHACTHSLPPIPLVPYTNSESGLHGLSPARSRCFHAFSIKIPCIQHPMSQPSQTPYVYETAYKRGIYHPSALS</sequence>
<evidence type="ECO:0000313" key="3">
    <source>
        <dbReference type="Proteomes" id="UP000799291"/>
    </source>
</evidence>
<organism evidence="2 3">
    <name type="scientific">Lentithecium fluviatile CBS 122367</name>
    <dbReference type="NCBI Taxonomy" id="1168545"/>
    <lineage>
        <taxon>Eukaryota</taxon>
        <taxon>Fungi</taxon>
        <taxon>Dikarya</taxon>
        <taxon>Ascomycota</taxon>
        <taxon>Pezizomycotina</taxon>
        <taxon>Dothideomycetes</taxon>
        <taxon>Pleosporomycetidae</taxon>
        <taxon>Pleosporales</taxon>
        <taxon>Massarineae</taxon>
        <taxon>Lentitheciaceae</taxon>
        <taxon>Lentithecium</taxon>
    </lineage>
</organism>
<protein>
    <submittedName>
        <fullName evidence="2">Uncharacterized protein</fullName>
    </submittedName>
</protein>